<dbReference type="KEGG" id="hbq:QI031_17805"/>
<dbReference type="AlphaFoldDB" id="A0AAJ6NNI0"/>
<dbReference type="EMBL" id="CP124543">
    <property type="protein sequence ID" value="WGV23661.1"/>
    <property type="molecule type" value="Genomic_DNA"/>
</dbReference>
<gene>
    <name evidence="1" type="ORF">QI031_17805</name>
</gene>
<evidence type="ECO:0000313" key="2">
    <source>
        <dbReference type="Proteomes" id="UP001223520"/>
    </source>
</evidence>
<sequence>MLNNIAKFFPPRRLQIPFLSLLIALGAVGEQTKPVLSNQVDPELEPTSIALSEDFSLSTDTNYQSSYQPSVLSKLREIRDQRSQVYSQQYSELPSSVTLSEKNDKISSTTTVQTIETRKAAKETEMMPRANFPKKDGIYLYGQSPKPNQLGQGYVLFQKQQDKVIGALYMPNSEFSCFQGTLDRSGELAMTVNSSPDEDSLTQVATSNGIPRINGDEPITYAYSVALQDYHQLKSISVNDRRMLQMCNQSSTGLYTKLVK</sequence>
<reference evidence="1 2" key="1">
    <citation type="journal article" date="2023" name="Limnol Oceanogr Lett">
        <title>Environmental adaptations by the intertidal Antarctic cyanobacterium Halotia branconii CENA392 as revealed using long-read genome sequencing.</title>
        <authorList>
            <person name="Dextro R.B."/>
            <person name="Delbaje E."/>
            <person name="Freitas P.N.N."/>
            <person name="Geraldes V."/>
            <person name="Pinto E."/>
            <person name="Long P.F."/>
            <person name="Fiore M.F."/>
        </authorList>
    </citation>
    <scope>NUCLEOTIDE SEQUENCE [LARGE SCALE GENOMIC DNA]</scope>
    <source>
        <strain evidence="1 2">CENA392</strain>
    </source>
</reference>
<accession>A0AAJ6NNI0</accession>
<dbReference type="RefSeq" id="WP_281480989.1">
    <property type="nucleotide sequence ID" value="NZ_CP124543.1"/>
</dbReference>
<name>A0AAJ6NNI0_9CYAN</name>
<keyword evidence="2" id="KW-1185">Reference proteome</keyword>
<evidence type="ECO:0000313" key="1">
    <source>
        <dbReference type="EMBL" id="WGV23661.1"/>
    </source>
</evidence>
<proteinExistence type="predicted"/>
<organism evidence="1 2">
    <name type="scientific">Halotia branconii CENA392</name>
    <dbReference type="NCBI Taxonomy" id="1539056"/>
    <lineage>
        <taxon>Bacteria</taxon>
        <taxon>Bacillati</taxon>
        <taxon>Cyanobacteriota</taxon>
        <taxon>Cyanophyceae</taxon>
        <taxon>Nostocales</taxon>
        <taxon>Nodulariaceae</taxon>
        <taxon>Halotia</taxon>
    </lineage>
</organism>
<protein>
    <submittedName>
        <fullName evidence="1">Uncharacterized protein</fullName>
    </submittedName>
</protein>
<dbReference type="Proteomes" id="UP001223520">
    <property type="component" value="Chromosome"/>
</dbReference>